<proteinExistence type="predicted"/>
<dbReference type="InterPro" id="IPR011009">
    <property type="entry name" value="Kinase-like_dom_sf"/>
</dbReference>
<protein>
    <recommendedName>
        <fullName evidence="3">Aminoglycoside phosphotransferase domain-containing protein</fullName>
    </recommendedName>
</protein>
<sequence length="407" mass="45443">MAEDADYQSYLNSIFPNTTWSISRLAGGIVNFTFRATLTSGSAPYTSLILKHARPYIAFGGPEWEFTTERQDVEAELLSLWGDSGALCPQRNLKAHWRSPQLIRHDQGIESTLGLSPSTQEASVLILADLGELVNIVEFLKFHASEGNKNVTSAQLKKIATTIGQAFGIIHSPSTASIIHSLPKSAARLTHSYTKAVEYQTGVEPIRQRLEPRSDAEHLYKRVLDEFHNVKYNYPECLALGDFSPGSVLMDAPTPNSDLTPIIVDWEFARLNGQGVNADIAGFLASMRCELILLEANGSKAEYDALLSFTDTFCAAYRETSNLSCQKRSDNVHMQLLRSTFIIHGREMLNRAYDTYDSSPCSKDMVDLGSWYIEHACDDVEQFLDDANWENLKQEPGLMIQSLFKIE</sequence>
<evidence type="ECO:0008006" key="3">
    <source>
        <dbReference type="Google" id="ProtNLM"/>
    </source>
</evidence>
<dbReference type="InParanoid" id="A0A1Y1YHX0"/>
<keyword evidence="2" id="KW-1185">Reference proteome</keyword>
<accession>A0A1Y1YHX0</accession>
<dbReference type="AlphaFoldDB" id="A0A1Y1YHX0"/>
<dbReference type="OrthoDB" id="25129at2759"/>
<comment type="caution">
    <text evidence="1">The sequence shown here is derived from an EMBL/GenBank/DDBJ whole genome shotgun (WGS) entry which is preliminary data.</text>
</comment>
<dbReference type="Proteomes" id="UP000193498">
    <property type="component" value="Unassembled WGS sequence"/>
</dbReference>
<gene>
    <name evidence="1" type="ORF">K493DRAFT_329473</name>
</gene>
<dbReference type="Gene3D" id="3.30.200.20">
    <property type="entry name" value="Phosphorylase Kinase, domain 1"/>
    <property type="match status" value="1"/>
</dbReference>
<name>A0A1Y1YHX0_9FUNG</name>
<dbReference type="SUPFAM" id="SSF56112">
    <property type="entry name" value="Protein kinase-like (PK-like)"/>
    <property type="match status" value="1"/>
</dbReference>
<dbReference type="EMBL" id="MCFE01000135">
    <property type="protein sequence ID" value="ORX97306.1"/>
    <property type="molecule type" value="Genomic_DNA"/>
</dbReference>
<evidence type="ECO:0000313" key="1">
    <source>
        <dbReference type="EMBL" id="ORX97306.1"/>
    </source>
</evidence>
<reference evidence="1 2" key="1">
    <citation type="submission" date="2016-07" db="EMBL/GenBank/DDBJ databases">
        <title>Pervasive Adenine N6-methylation of Active Genes in Fungi.</title>
        <authorList>
            <consortium name="DOE Joint Genome Institute"/>
            <person name="Mondo S.J."/>
            <person name="Dannebaum R.O."/>
            <person name="Kuo R.C."/>
            <person name="Labutti K."/>
            <person name="Haridas S."/>
            <person name="Kuo A."/>
            <person name="Salamov A."/>
            <person name="Ahrendt S.R."/>
            <person name="Lipzen A."/>
            <person name="Sullivan W."/>
            <person name="Andreopoulos W.B."/>
            <person name="Clum A."/>
            <person name="Lindquist E."/>
            <person name="Daum C."/>
            <person name="Ramamoorthy G.K."/>
            <person name="Gryganskyi A."/>
            <person name="Culley D."/>
            <person name="Magnuson J.K."/>
            <person name="James T.Y."/>
            <person name="O'Malley M.A."/>
            <person name="Stajich J.E."/>
            <person name="Spatafora J.W."/>
            <person name="Visel A."/>
            <person name="Grigoriev I.V."/>
        </authorList>
    </citation>
    <scope>NUCLEOTIDE SEQUENCE [LARGE SCALE GENOMIC DNA]</scope>
    <source>
        <strain evidence="1 2">CBS 931.73</strain>
    </source>
</reference>
<organism evidence="1 2">
    <name type="scientific">Basidiobolus meristosporus CBS 931.73</name>
    <dbReference type="NCBI Taxonomy" id="1314790"/>
    <lineage>
        <taxon>Eukaryota</taxon>
        <taxon>Fungi</taxon>
        <taxon>Fungi incertae sedis</taxon>
        <taxon>Zoopagomycota</taxon>
        <taxon>Entomophthoromycotina</taxon>
        <taxon>Basidiobolomycetes</taxon>
        <taxon>Basidiobolales</taxon>
        <taxon>Basidiobolaceae</taxon>
        <taxon>Basidiobolus</taxon>
    </lineage>
</organism>
<evidence type="ECO:0000313" key="2">
    <source>
        <dbReference type="Proteomes" id="UP000193498"/>
    </source>
</evidence>